<evidence type="ECO:0000313" key="2">
    <source>
        <dbReference type="EMBL" id="SNT37066.1"/>
    </source>
</evidence>
<reference evidence="3" key="1">
    <citation type="submission" date="2017-06" db="EMBL/GenBank/DDBJ databases">
        <authorList>
            <person name="Varghese N."/>
            <person name="Submissions S."/>
        </authorList>
    </citation>
    <scope>NUCLEOTIDE SEQUENCE [LARGE SCALE GENOMIC DNA]</scope>
    <source>
        <strain evidence="3">NKM1</strain>
    </source>
</reference>
<accession>A0A239M2Z4</accession>
<dbReference type="GO" id="GO:0003677">
    <property type="term" value="F:DNA binding"/>
    <property type="evidence" value="ECO:0007669"/>
    <property type="project" value="UniProtKB-KW"/>
</dbReference>
<evidence type="ECO:0000313" key="3">
    <source>
        <dbReference type="Proteomes" id="UP000198432"/>
    </source>
</evidence>
<evidence type="ECO:0000256" key="1">
    <source>
        <dbReference type="ARBA" id="ARBA00023125"/>
    </source>
</evidence>
<dbReference type="GO" id="GO:0005829">
    <property type="term" value="C:cytosol"/>
    <property type="evidence" value="ECO:0007669"/>
    <property type="project" value="TreeGrafter"/>
</dbReference>
<keyword evidence="3" id="KW-1185">Reference proteome</keyword>
<name>A0A239M2Z4_9BACT</name>
<dbReference type="InterPro" id="IPR036390">
    <property type="entry name" value="WH_DNA-bd_sf"/>
</dbReference>
<dbReference type="PROSITE" id="PS51197">
    <property type="entry name" value="HTH_RRF2_2"/>
    <property type="match status" value="1"/>
</dbReference>
<dbReference type="InterPro" id="IPR000944">
    <property type="entry name" value="Tscrpt_reg_Rrf2"/>
</dbReference>
<proteinExistence type="predicted"/>
<gene>
    <name evidence="2" type="ORF">SAMN06296052_1682</name>
</gene>
<dbReference type="GO" id="GO:0003700">
    <property type="term" value="F:DNA-binding transcription factor activity"/>
    <property type="evidence" value="ECO:0007669"/>
    <property type="project" value="TreeGrafter"/>
</dbReference>
<dbReference type="SUPFAM" id="SSF46785">
    <property type="entry name" value="Winged helix' DNA-binding domain"/>
    <property type="match status" value="1"/>
</dbReference>
<dbReference type="PANTHER" id="PTHR33221:SF4">
    <property type="entry name" value="HTH-TYPE TRANSCRIPTIONAL REPRESSOR NSRR"/>
    <property type="match status" value="1"/>
</dbReference>
<sequence length="149" mass="16701">MKLSRFTEFGLRICMYMAQKQQENAATTITEFSAQFGISRNHLVKVVQFLSHKGIIAAQRGRGGGLRLGDHPASIRIGQLVRLLEQNEDLINCQSPHCALEGNCLLKLALDDAYRRFISFLDNYSLQDVTAGKTGALLQQLILERKQPL</sequence>
<dbReference type="NCBIfam" id="TIGR00738">
    <property type="entry name" value="rrf2_super"/>
    <property type="match status" value="1"/>
</dbReference>
<dbReference type="InterPro" id="IPR036388">
    <property type="entry name" value="WH-like_DNA-bd_sf"/>
</dbReference>
<protein>
    <submittedName>
        <fullName evidence="2">Transcriptional regulator, BadM/Rrf2 family</fullName>
    </submittedName>
</protein>
<dbReference type="PANTHER" id="PTHR33221">
    <property type="entry name" value="WINGED HELIX-TURN-HELIX TRANSCRIPTIONAL REGULATOR, RRF2 FAMILY"/>
    <property type="match status" value="1"/>
</dbReference>
<dbReference type="OrthoDB" id="9795923at2"/>
<organism evidence="2 3">
    <name type="scientific">Pontibacter ummariensis</name>
    <dbReference type="NCBI Taxonomy" id="1610492"/>
    <lineage>
        <taxon>Bacteria</taxon>
        <taxon>Pseudomonadati</taxon>
        <taxon>Bacteroidota</taxon>
        <taxon>Cytophagia</taxon>
        <taxon>Cytophagales</taxon>
        <taxon>Hymenobacteraceae</taxon>
        <taxon>Pontibacter</taxon>
    </lineage>
</organism>
<dbReference type="Gene3D" id="1.10.10.10">
    <property type="entry name" value="Winged helix-like DNA-binding domain superfamily/Winged helix DNA-binding domain"/>
    <property type="match status" value="1"/>
</dbReference>
<dbReference type="AlphaFoldDB" id="A0A239M2Z4"/>
<dbReference type="EMBL" id="FZOQ01000068">
    <property type="protein sequence ID" value="SNT37066.1"/>
    <property type="molecule type" value="Genomic_DNA"/>
</dbReference>
<keyword evidence="1" id="KW-0238">DNA-binding</keyword>
<dbReference type="Pfam" id="PF02082">
    <property type="entry name" value="Rrf2"/>
    <property type="match status" value="1"/>
</dbReference>
<dbReference type="RefSeq" id="WP_089322032.1">
    <property type="nucleotide sequence ID" value="NZ_FZOQ01000068.1"/>
</dbReference>
<dbReference type="Proteomes" id="UP000198432">
    <property type="component" value="Unassembled WGS sequence"/>
</dbReference>